<organism evidence="2 3">
    <name type="scientific">Streptomyces ficellus</name>
    <dbReference type="NCBI Taxonomy" id="1977088"/>
    <lineage>
        <taxon>Bacteria</taxon>
        <taxon>Bacillati</taxon>
        <taxon>Actinomycetota</taxon>
        <taxon>Actinomycetes</taxon>
        <taxon>Kitasatosporales</taxon>
        <taxon>Streptomycetaceae</taxon>
        <taxon>Streptomyces</taxon>
    </lineage>
</organism>
<dbReference type="EMBL" id="JAUEPL010000003">
    <property type="protein sequence ID" value="MDN3293059.1"/>
    <property type="molecule type" value="Genomic_DNA"/>
</dbReference>
<comment type="caution">
    <text evidence="2">The sequence shown here is derived from an EMBL/GenBank/DDBJ whole genome shotgun (WGS) entry which is preliminary data.</text>
</comment>
<accession>A0ABT7Z0N6</accession>
<dbReference type="RefSeq" id="WP_290109884.1">
    <property type="nucleotide sequence ID" value="NZ_JAUEPL010000003.1"/>
</dbReference>
<evidence type="ECO:0000256" key="1">
    <source>
        <dbReference type="SAM" id="MobiDB-lite"/>
    </source>
</evidence>
<evidence type="ECO:0008006" key="4">
    <source>
        <dbReference type="Google" id="ProtNLM"/>
    </source>
</evidence>
<gene>
    <name evidence="2" type="ORF">QWM81_03155</name>
</gene>
<protein>
    <recommendedName>
        <fullName evidence="4">Antitoxin</fullName>
    </recommendedName>
</protein>
<keyword evidence="3" id="KW-1185">Reference proteome</keyword>
<dbReference type="Gene3D" id="6.10.140.1430">
    <property type="match status" value="1"/>
</dbReference>
<evidence type="ECO:0000313" key="2">
    <source>
        <dbReference type="EMBL" id="MDN3293059.1"/>
    </source>
</evidence>
<feature type="region of interest" description="Disordered" evidence="1">
    <location>
        <begin position="1"/>
        <end position="67"/>
    </location>
</feature>
<dbReference type="Proteomes" id="UP001174050">
    <property type="component" value="Unassembled WGS sequence"/>
</dbReference>
<evidence type="ECO:0000313" key="3">
    <source>
        <dbReference type="Proteomes" id="UP001174050"/>
    </source>
</evidence>
<reference evidence="2" key="1">
    <citation type="submission" date="2023-06" db="EMBL/GenBank/DDBJ databases">
        <title>WGS-Sequencing of Streptomyces ficellus isolate 21 collected from sand in Gara Djebilet Iron Mine in Algeria.</title>
        <authorList>
            <person name="Zegers G.P."/>
            <person name="Gomez A."/>
            <person name="Gueddou A."/>
            <person name="Zahara A.F."/>
            <person name="Worth M."/>
            <person name="Sevigny J.L."/>
            <person name="Tisa L."/>
        </authorList>
    </citation>
    <scope>NUCLEOTIDE SEQUENCE</scope>
    <source>
        <strain evidence="2">AS11</strain>
    </source>
</reference>
<proteinExistence type="predicted"/>
<name>A0ABT7Z0N6_9ACTN</name>
<sequence>MGIADQFKDKSQEMKDQAKRRAQDAKREAQERTQKGRGREEGQGRDRTLDDEMPAAERRGRDTGYDV</sequence>